<accession>A0AAV2IMF1</accession>
<name>A0AAV2IMF1_LYMST</name>
<evidence type="ECO:0000256" key="7">
    <source>
        <dbReference type="ARBA" id="ARBA00023163"/>
    </source>
</evidence>
<dbReference type="PANTHER" id="PTHR23233:SF84">
    <property type="entry name" value="FI23031P1"/>
    <property type="match status" value="1"/>
</dbReference>
<evidence type="ECO:0000313" key="11">
    <source>
        <dbReference type="Proteomes" id="UP001497497"/>
    </source>
</evidence>
<keyword evidence="3" id="KW-0677">Repeat</keyword>
<feature type="compositionally biased region" description="Basic and acidic residues" evidence="9">
    <location>
        <begin position="162"/>
        <end position="195"/>
    </location>
</feature>
<dbReference type="GO" id="GO:0005634">
    <property type="term" value="C:nucleus"/>
    <property type="evidence" value="ECO:0007669"/>
    <property type="project" value="UniProtKB-SubCell"/>
</dbReference>
<dbReference type="PANTHER" id="PTHR23233">
    <property type="entry name" value="SAL-LIKE PROTEIN"/>
    <property type="match status" value="1"/>
</dbReference>
<dbReference type="AlphaFoldDB" id="A0AAV2IMF1"/>
<evidence type="ECO:0000256" key="6">
    <source>
        <dbReference type="ARBA" id="ARBA00023015"/>
    </source>
</evidence>
<organism evidence="10 11">
    <name type="scientific">Lymnaea stagnalis</name>
    <name type="common">Great pond snail</name>
    <name type="synonym">Helix stagnalis</name>
    <dbReference type="NCBI Taxonomy" id="6523"/>
    <lineage>
        <taxon>Eukaryota</taxon>
        <taxon>Metazoa</taxon>
        <taxon>Spiralia</taxon>
        <taxon>Lophotrochozoa</taxon>
        <taxon>Mollusca</taxon>
        <taxon>Gastropoda</taxon>
        <taxon>Heterobranchia</taxon>
        <taxon>Euthyneura</taxon>
        <taxon>Panpulmonata</taxon>
        <taxon>Hygrophila</taxon>
        <taxon>Lymnaeoidea</taxon>
        <taxon>Lymnaeidae</taxon>
        <taxon>Lymnaea</taxon>
    </lineage>
</organism>
<dbReference type="GO" id="GO:0000981">
    <property type="term" value="F:DNA-binding transcription factor activity, RNA polymerase II-specific"/>
    <property type="evidence" value="ECO:0007669"/>
    <property type="project" value="TreeGrafter"/>
</dbReference>
<keyword evidence="5" id="KW-0862">Zinc</keyword>
<evidence type="ECO:0000256" key="5">
    <source>
        <dbReference type="ARBA" id="ARBA00022833"/>
    </source>
</evidence>
<evidence type="ECO:0000256" key="4">
    <source>
        <dbReference type="ARBA" id="ARBA00022771"/>
    </source>
</evidence>
<feature type="region of interest" description="Disordered" evidence="9">
    <location>
        <begin position="350"/>
        <end position="394"/>
    </location>
</feature>
<feature type="region of interest" description="Disordered" evidence="9">
    <location>
        <begin position="160"/>
        <end position="219"/>
    </location>
</feature>
<comment type="subcellular location">
    <subcellularLocation>
        <location evidence="1">Nucleus</location>
    </subcellularLocation>
</comment>
<dbReference type="GO" id="GO:0008270">
    <property type="term" value="F:zinc ion binding"/>
    <property type="evidence" value="ECO:0007669"/>
    <property type="project" value="UniProtKB-KW"/>
</dbReference>
<feature type="region of interest" description="Disordered" evidence="9">
    <location>
        <begin position="73"/>
        <end position="138"/>
    </location>
</feature>
<keyword evidence="11" id="KW-1185">Reference proteome</keyword>
<keyword evidence="2" id="KW-0479">Metal-binding</keyword>
<evidence type="ECO:0000256" key="9">
    <source>
        <dbReference type="SAM" id="MobiDB-lite"/>
    </source>
</evidence>
<gene>
    <name evidence="10" type="ORF">GSLYS_00021641001</name>
</gene>
<proteinExistence type="predicted"/>
<dbReference type="GO" id="GO:0000978">
    <property type="term" value="F:RNA polymerase II cis-regulatory region sequence-specific DNA binding"/>
    <property type="evidence" value="ECO:0007669"/>
    <property type="project" value="TreeGrafter"/>
</dbReference>
<evidence type="ECO:0000256" key="8">
    <source>
        <dbReference type="ARBA" id="ARBA00023242"/>
    </source>
</evidence>
<dbReference type="EMBL" id="CAXITT010001276">
    <property type="protein sequence ID" value="CAL1548324.1"/>
    <property type="molecule type" value="Genomic_DNA"/>
</dbReference>
<sequence length="528" mass="57309">EEFCPSGDVPSPEGADTISACDKCGICFTEIAQYLAHKKLCGARGRILMPYDPPVNGYLQNGYDFSRSSLDGSLGKDYSDGEDRDDKDDFDSAEDEERPRNESIDFDHADDNEGSRRGRKRSRDEEDDYKNEENTRYRSQIRSEENFILGLRNKMISSLNNFRDKPMTDEGEKLSGSRARAADGDAPRQSEETSAKLKRRKSTEGGERPTPGSSSKGADPAIAWALKAAERGVFGGNSNVTLEPLAATSAAVAQCSDSLVGRESVPEEVNMFRTMLFQLQQQQMMQIQMIQQMRRQLIASGVNPSMLPADIDLNMMTSEGLASVGAAMSGLQNATAAAAVARDTLTAPSSFRYRGASRSPSHGGRSRESSPTSSEKSHRTGDPPSSPHSGKPEKDFDILRDISRLKDETHGGYDMSGKYLSPNAPLMDSYSKEPGALSPLTRNPLEILQEKTAASLSSMPLPPGLRTSDSKVTTSSSSLLNSSALFASSPSLSALQKETDALKPSPILPPLSIPMTAEDYKGYIQRGT</sequence>
<protein>
    <submittedName>
        <fullName evidence="10">Uncharacterized protein</fullName>
    </submittedName>
</protein>
<feature type="region of interest" description="Disordered" evidence="9">
    <location>
        <begin position="407"/>
        <end position="474"/>
    </location>
</feature>
<keyword evidence="8" id="KW-0539">Nucleus</keyword>
<feature type="non-terminal residue" evidence="10">
    <location>
        <position position="1"/>
    </location>
</feature>
<keyword evidence="6" id="KW-0805">Transcription regulation</keyword>
<dbReference type="InterPro" id="IPR051565">
    <property type="entry name" value="Sal_C2H2-zinc-finger"/>
</dbReference>
<evidence type="ECO:0000256" key="1">
    <source>
        <dbReference type="ARBA" id="ARBA00004123"/>
    </source>
</evidence>
<comment type="caution">
    <text evidence="10">The sequence shown here is derived from an EMBL/GenBank/DDBJ whole genome shotgun (WGS) entry which is preliminary data.</text>
</comment>
<keyword evidence="7" id="KW-0804">Transcription</keyword>
<evidence type="ECO:0000256" key="2">
    <source>
        <dbReference type="ARBA" id="ARBA00022723"/>
    </source>
</evidence>
<feature type="non-terminal residue" evidence="10">
    <location>
        <position position="528"/>
    </location>
</feature>
<feature type="compositionally biased region" description="Acidic residues" evidence="9">
    <location>
        <begin position="80"/>
        <end position="96"/>
    </location>
</feature>
<evidence type="ECO:0000256" key="3">
    <source>
        <dbReference type="ARBA" id="ARBA00022737"/>
    </source>
</evidence>
<keyword evidence="4" id="KW-0863">Zinc-finger</keyword>
<evidence type="ECO:0000313" key="10">
    <source>
        <dbReference type="EMBL" id="CAL1548324.1"/>
    </source>
</evidence>
<reference evidence="10 11" key="1">
    <citation type="submission" date="2024-04" db="EMBL/GenBank/DDBJ databases">
        <authorList>
            <consortium name="Genoscope - CEA"/>
            <person name="William W."/>
        </authorList>
    </citation>
    <scope>NUCLEOTIDE SEQUENCE [LARGE SCALE GENOMIC DNA]</scope>
</reference>
<feature type="compositionally biased region" description="Basic and acidic residues" evidence="9">
    <location>
        <begin position="97"/>
        <end position="116"/>
    </location>
</feature>
<dbReference type="Proteomes" id="UP001497497">
    <property type="component" value="Unassembled WGS sequence"/>
</dbReference>